<name>L1IXV3_GUITC</name>
<gene>
    <name evidence="1" type="ORF">GUITHDRAFT_113241</name>
</gene>
<keyword evidence="3" id="KW-1185">Reference proteome</keyword>
<accession>L1IXV3</accession>
<reference evidence="2" key="3">
    <citation type="submission" date="2015-06" db="UniProtKB">
        <authorList>
            <consortium name="EnsemblProtists"/>
        </authorList>
    </citation>
    <scope>IDENTIFICATION</scope>
</reference>
<dbReference type="AlphaFoldDB" id="L1IXV3"/>
<dbReference type="Proteomes" id="UP000011087">
    <property type="component" value="Unassembled WGS sequence"/>
</dbReference>
<dbReference type="EMBL" id="JH993029">
    <property type="protein sequence ID" value="EKX40709.1"/>
    <property type="molecule type" value="Genomic_DNA"/>
</dbReference>
<organism evidence="1">
    <name type="scientific">Guillardia theta (strain CCMP2712)</name>
    <name type="common">Cryptophyte</name>
    <dbReference type="NCBI Taxonomy" id="905079"/>
    <lineage>
        <taxon>Eukaryota</taxon>
        <taxon>Cryptophyceae</taxon>
        <taxon>Pyrenomonadales</taxon>
        <taxon>Geminigeraceae</taxon>
        <taxon>Guillardia</taxon>
    </lineage>
</organism>
<dbReference type="EnsemblProtists" id="EKX40709">
    <property type="protein sequence ID" value="EKX40709"/>
    <property type="gene ID" value="GUITHDRAFT_113241"/>
</dbReference>
<evidence type="ECO:0000313" key="2">
    <source>
        <dbReference type="EnsemblProtists" id="EKX40709"/>
    </source>
</evidence>
<dbReference type="KEGG" id="gtt:GUITHDRAFT_113241"/>
<reference evidence="3" key="2">
    <citation type="submission" date="2012-11" db="EMBL/GenBank/DDBJ databases">
        <authorList>
            <person name="Kuo A."/>
            <person name="Curtis B.A."/>
            <person name="Tanifuji G."/>
            <person name="Burki F."/>
            <person name="Gruber A."/>
            <person name="Irimia M."/>
            <person name="Maruyama S."/>
            <person name="Arias M.C."/>
            <person name="Ball S.G."/>
            <person name="Gile G.H."/>
            <person name="Hirakawa Y."/>
            <person name="Hopkins J.F."/>
            <person name="Rensing S.A."/>
            <person name="Schmutz J."/>
            <person name="Symeonidi A."/>
            <person name="Elias M."/>
            <person name="Eveleigh R.J."/>
            <person name="Herman E.K."/>
            <person name="Klute M.J."/>
            <person name="Nakayama T."/>
            <person name="Obornik M."/>
            <person name="Reyes-Prieto A."/>
            <person name="Armbrust E.V."/>
            <person name="Aves S.J."/>
            <person name="Beiko R.G."/>
            <person name="Coutinho P."/>
            <person name="Dacks J.B."/>
            <person name="Durnford D.G."/>
            <person name="Fast N.M."/>
            <person name="Green B.R."/>
            <person name="Grisdale C."/>
            <person name="Hempe F."/>
            <person name="Henrissat B."/>
            <person name="Hoppner M.P."/>
            <person name="Ishida K.-I."/>
            <person name="Kim E."/>
            <person name="Koreny L."/>
            <person name="Kroth P.G."/>
            <person name="Liu Y."/>
            <person name="Malik S.-B."/>
            <person name="Maier U.G."/>
            <person name="McRose D."/>
            <person name="Mock T."/>
            <person name="Neilson J.A."/>
            <person name="Onodera N.T."/>
            <person name="Poole A.M."/>
            <person name="Pritham E.J."/>
            <person name="Richards T.A."/>
            <person name="Rocap G."/>
            <person name="Roy S.W."/>
            <person name="Sarai C."/>
            <person name="Schaack S."/>
            <person name="Shirato S."/>
            <person name="Slamovits C.H."/>
            <person name="Spencer D.F."/>
            <person name="Suzuki S."/>
            <person name="Worden A.Z."/>
            <person name="Zauner S."/>
            <person name="Barry K."/>
            <person name="Bell C."/>
            <person name="Bharti A.K."/>
            <person name="Crow J.A."/>
            <person name="Grimwood J."/>
            <person name="Kramer R."/>
            <person name="Lindquist E."/>
            <person name="Lucas S."/>
            <person name="Salamov A."/>
            <person name="McFadden G.I."/>
            <person name="Lane C.E."/>
            <person name="Keeling P.J."/>
            <person name="Gray M.W."/>
            <person name="Grigoriev I.V."/>
            <person name="Archibald J.M."/>
        </authorList>
    </citation>
    <scope>NUCLEOTIDE SEQUENCE</scope>
    <source>
        <strain evidence="3">CCMP2712</strain>
    </source>
</reference>
<dbReference type="HOGENOM" id="CLU_1339735_0_0_1"/>
<reference evidence="1 3" key="1">
    <citation type="journal article" date="2012" name="Nature">
        <title>Algal genomes reveal evolutionary mosaicism and the fate of nucleomorphs.</title>
        <authorList>
            <consortium name="DOE Joint Genome Institute"/>
            <person name="Curtis B.A."/>
            <person name="Tanifuji G."/>
            <person name="Burki F."/>
            <person name="Gruber A."/>
            <person name="Irimia M."/>
            <person name="Maruyama S."/>
            <person name="Arias M.C."/>
            <person name="Ball S.G."/>
            <person name="Gile G.H."/>
            <person name="Hirakawa Y."/>
            <person name="Hopkins J.F."/>
            <person name="Kuo A."/>
            <person name="Rensing S.A."/>
            <person name="Schmutz J."/>
            <person name="Symeonidi A."/>
            <person name="Elias M."/>
            <person name="Eveleigh R.J."/>
            <person name="Herman E.K."/>
            <person name="Klute M.J."/>
            <person name="Nakayama T."/>
            <person name="Obornik M."/>
            <person name="Reyes-Prieto A."/>
            <person name="Armbrust E.V."/>
            <person name="Aves S.J."/>
            <person name="Beiko R.G."/>
            <person name="Coutinho P."/>
            <person name="Dacks J.B."/>
            <person name="Durnford D.G."/>
            <person name="Fast N.M."/>
            <person name="Green B.R."/>
            <person name="Grisdale C.J."/>
            <person name="Hempel F."/>
            <person name="Henrissat B."/>
            <person name="Hoppner M.P."/>
            <person name="Ishida K."/>
            <person name="Kim E."/>
            <person name="Koreny L."/>
            <person name="Kroth P.G."/>
            <person name="Liu Y."/>
            <person name="Malik S.B."/>
            <person name="Maier U.G."/>
            <person name="McRose D."/>
            <person name="Mock T."/>
            <person name="Neilson J.A."/>
            <person name="Onodera N.T."/>
            <person name="Poole A.M."/>
            <person name="Pritham E.J."/>
            <person name="Richards T.A."/>
            <person name="Rocap G."/>
            <person name="Roy S.W."/>
            <person name="Sarai C."/>
            <person name="Schaack S."/>
            <person name="Shirato S."/>
            <person name="Slamovits C.H."/>
            <person name="Spencer D.F."/>
            <person name="Suzuki S."/>
            <person name="Worden A.Z."/>
            <person name="Zauner S."/>
            <person name="Barry K."/>
            <person name="Bell C."/>
            <person name="Bharti A.K."/>
            <person name="Crow J.A."/>
            <person name="Grimwood J."/>
            <person name="Kramer R."/>
            <person name="Lindquist E."/>
            <person name="Lucas S."/>
            <person name="Salamov A."/>
            <person name="McFadden G.I."/>
            <person name="Lane C.E."/>
            <person name="Keeling P.J."/>
            <person name="Gray M.W."/>
            <person name="Grigoriev I.V."/>
            <person name="Archibald J.M."/>
        </authorList>
    </citation>
    <scope>NUCLEOTIDE SEQUENCE</scope>
    <source>
        <strain evidence="1 3">CCMP2712</strain>
    </source>
</reference>
<proteinExistence type="predicted"/>
<dbReference type="GeneID" id="17297358"/>
<evidence type="ECO:0000313" key="1">
    <source>
        <dbReference type="EMBL" id="EKX40709.1"/>
    </source>
</evidence>
<evidence type="ECO:0000313" key="3">
    <source>
        <dbReference type="Proteomes" id="UP000011087"/>
    </source>
</evidence>
<protein>
    <submittedName>
        <fullName evidence="1 2">Uncharacterized protein</fullName>
    </submittedName>
</protein>
<dbReference type="PaxDb" id="55529-EKX40709"/>
<sequence>METVSLAFTNNNSSSALISSKQNSLDDWEETLSSRRNWDSENQNTFLNCDHCPIYDEMLLSQDSKLRVTRVEGELRGSHSMHEGLSATPLNSCILPVVRPLEDMVESVLKKISEWMLGPVAVYEIDELTGQVKIANARSSFLESENDMSRAEKFIRPIYNSAKSAYRRMKSSSQPLIDTAKIALKSFRGKSSTAGDLLVDNRVSE</sequence>
<dbReference type="RefSeq" id="XP_005827689.1">
    <property type="nucleotide sequence ID" value="XM_005827632.1"/>
</dbReference>